<evidence type="ECO:0000259" key="6">
    <source>
        <dbReference type="Pfam" id="PF08241"/>
    </source>
</evidence>
<reference evidence="7 8" key="1">
    <citation type="submission" date="2014-06" db="EMBL/GenBank/DDBJ databases">
        <title>Whole Genome Sequences of Three Symbiotic Endozoicomonas Bacteria.</title>
        <authorList>
            <person name="Neave M.J."/>
            <person name="Apprill A."/>
            <person name="Voolstra C.R."/>
        </authorList>
    </citation>
    <scope>NUCLEOTIDE SEQUENCE [LARGE SCALE GENOMIC DNA]</scope>
    <source>
        <strain evidence="7 8">DSM 25634</strain>
    </source>
</reference>
<evidence type="ECO:0000313" key="8">
    <source>
        <dbReference type="Proteomes" id="UP000028073"/>
    </source>
</evidence>
<dbReference type="eggNOG" id="COG2226">
    <property type="taxonomic scope" value="Bacteria"/>
</dbReference>
<dbReference type="RefSeq" id="WP_034839138.1">
    <property type="nucleotide sequence ID" value="NZ_JOKH01000004.1"/>
</dbReference>
<dbReference type="STRING" id="1137799.GZ78_19770"/>
<comment type="pathway">
    <text evidence="1">Lipid metabolism.</text>
</comment>
<dbReference type="GO" id="GO:0008168">
    <property type="term" value="F:methyltransferase activity"/>
    <property type="evidence" value="ECO:0007669"/>
    <property type="project" value="UniProtKB-KW"/>
</dbReference>
<keyword evidence="5" id="KW-1133">Transmembrane helix</keyword>
<evidence type="ECO:0000313" key="7">
    <source>
        <dbReference type="EMBL" id="KEQ16893.1"/>
    </source>
</evidence>
<protein>
    <recommendedName>
        <fullName evidence="6">Methyltransferase type 11 domain-containing protein</fullName>
    </recommendedName>
</protein>
<dbReference type="OrthoDB" id="529208at2"/>
<sequence length="302" mass="34789">MTIFAFLSGVLLTWLVMSGLLSQLISLIISIWWPSSKRERGMLADQWLLNSGVSTSSGWRLIGYWRDTSDYGQACSELAGLLADKACLSNQDKVLDVGFSSYDQLLVWLDYYQVESLTALAETEQLLAGAQDQCDHYDQLKLERGNELELAKFDADSFDKLLALDCAYHFENKPQFFQNARKVIKTGGCLTLTDMVLSRPYKDRMEQRMVNLLARSCGISVKGLMVHQKYESTLKEAGYENVEFVDISQDVLSGFCFWFSQHYRQLSPVTRSKVWIRLRLLVWFIRWMQHRGLLEYHVISAR</sequence>
<keyword evidence="3" id="KW-0808">Transferase</keyword>
<comment type="caution">
    <text evidence="7">The sequence shown here is derived from an EMBL/GenBank/DDBJ whole genome shotgun (WGS) entry which is preliminary data.</text>
</comment>
<keyword evidence="5" id="KW-0472">Membrane</keyword>
<keyword evidence="5" id="KW-0812">Transmembrane</keyword>
<organism evidence="7 8">
    <name type="scientific">Endozoicomonas numazuensis</name>
    <dbReference type="NCBI Taxonomy" id="1137799"/>
    <lineage>
        <taxon>Bacteria</taxon>
        <taxon>Pseudomonadati</taxon>
        <taxon>Pseudomonadota</taxon>
        <taxon>Gammaproteobacteria</taxon>
        <taxon>Oceanospirillales</taxon>
        <taxon>Endozoicomonadaceae</taxon>
        <taxon>Endozoicomonas</taxon>
    </lineage>
</organism>
<evidence type="ECO:0000256" key="3">
    <source>
        <dbReference type="ARBA" id="ARBA00022679"/>
    </source>
</evidence>
<evidence type="ECO:0000256" key="4">
    <source>
        <dbReference type="ARBA" id="ARBA00025707"/>
    </source>
</evidence>
<dbReference type="Gene3D" id="3.40.50.150">
    <property type="entry name" value="Vaccinia Virus protein VP39"/>
    <property type="match status" value="1"/>
</dbReference>
<accession>A0A081NEM0</accession>
<proteinExistence type="predicted"/>
<dbReference type="SUPFAM" id="SSF53335">
    <property type="entry name" value="S-adenosyl-L-methionine-dependent methyltransferases"/>
    <property type="match status" value="1"/>
</dbReference>
<comment type="pathway">
    <text evidence="4">Phospholipid metabolism.</text>
</comment>
<keyword evidence="2" id="KW-0489">Methyltransferase</keyword>
<keyword evidence="8" id="KW-1185">Reference proteome</keyword>
<dbReference type="PANTHER" id="PTHR44307:SF2">
    <property type="entry name" value="PHOSPHOETHANOLAMINE METHYLTRANSFERASE ISOFORM X1"/>
    <property type="match status" value="1"/>
</dbReference>
<feature type="domain" description="Methyltransferase type 11" evidence="6">
    <location>
        <begin position="95"/>
        <end position="190"/>
    </location>
</feature>
<dbReference type="Proteomes" id="UP000028073">
    <property type="component" value="Unassembled WGS sequence"/>
</dbReference>
<evidence type="ECO:0000256" key="5">
    <source>
        <dbReference type="SAM" id="Phobius"/>
    </source>
</evidence>
<dbReference type="Pfam" id="PF08241">
    <property type="entry name" value="Methyltransf_11"/>
    <property type="match status" value="1"/>
</dbReference>
<feature type="transmembrane region" description="Helical" evidence="5">
    <location>
        <begin position="6"/>
        <end position="33"/>
    </location>
</feature>
<name>A0A081NEM0_9GAMM</name>
<evidence type="ECO:0000256" key="1">
    <source>
        <dbReference type="ARBA" id="ARBA00005189"/>
    </source>
</evidence>
<dbReference type="InterPro" id="IPR013216">
    <property type="entry name" value="Methyltransf_11"/>
</dbReference>
<dbReference type="AlphaFoldDB" id="A0A081NEM0"/>
<dbReference type="EMBL" id="JOKH01000004">
    <property type="protein sequence ID" value="KEQ16893.1"/>
    <property type="molecule type" value="Genomic_DNA"/>
</dbReference>
<dbReference type="PANTHER" id="PTHR44307">
    <property type="entry name" value="PHOSPHOETHANOLAMINE METHYLTRANSFERASE"/>
    <property type="match status" value="1"/>
</dbReference>
<dbReference type="GO" id="GO:0032259">
    <property type="term" value="P:methylation"/>
    <property type="evidence" value="ECO:0007669"/>
    <property type="project" value="UniProtKB-KW"/>
</dbReference>
<gene>
    <name evidence="7" type="ORF">GZ78_19770</name>
</gene>
<dbReference type="InterPro" id="IPR029063">
    <property type="entry name" value="SAM-dependent_MTases_sf"/>
</dbReference>
<evidence type="ECO:0000256" key="2">
    <source>
        <dbReference type="ARBA" id="ARBA00022603"/>
    </source>
</evidence>